<evidence type="ECO:0000259" key="1">
    <source>
        <dbReference type="Pfam" id="PF00407"/>
    </source>
</evidence>
<sequence length="66" mass="7314">MAASAVEKIEIDVPIKATPQQFFEVLCNKTHHISNVCPDVVKGIDLHEGDWGTEGSIISWNYVFGK</sequence>
<dbReference type="Gene3D" id="3.30.530.20">
    <property type="match status" value="1"/>
</dbReference>
<dbReference type="AlphaFoldDB" id="A0A2Z6NGC1"/>
<reference evidence="3" key="1">
    <citation type="journal article" date="2017" name="Front. Plant Sci.">
        <title>Climate Clever Clovers: New Paradigm to Reduce the Environmental Footprint of Ruminants by Breeding Low Methanogenic Forages Utilizing Haplotype Variation.</title>
        <authorList>
            <person name="Kaur P."/>
            <person name="Appels R."/>
            <person name="Bayer P.E."/>
            <person name="Keeble-Gagnere G."/>
            <person name="Wang J."/>
            <person name="Hirakawa H."/>
            <person name="Shirasawa K."/>
            <person name="Vercoe P."/>
            <person name="Stefanova K."/>
            <person name="Durmic Z."/>
            <person name="Nichols P."/>
            <person name="Revell C."/>
            <person name="Isobe S.N."/>
            <person name="Edwards D."/>
            <person name="Erskine W."/>
        </authorList>
    </citation>
    <scope>NUCLEOTIDE SEQUENCE [LARGE SCALE GENOMIC DNA]</scope>
    <source>
        <strain evidence="3">cv. Daliak</strain>
    </source>
</reference>
<accession>A0A2Z6NGC1</accession>
<evidence type="ECO:0000313" key="3">
    <source>
        <dbReference type="Proteomes" id="UP000242715"/>
    </source>
</evidence>
<gene>
    <name evidence="2" type="ORF">TSUD_355050</name>
</gene>
<dbReference type="PANTHER" id="PTHR31907">
    <property type="entry name" value="MLP-LIKE PROTEIN 423"/>
    <property type="match status" value="1"/>
</dbReference>
<dbReference type="InterPro" id="IPR051761">
    <property type="entry name" value="MLP-like_ligand-binding"/>
</dbReference>
<keyword evidence="3" id="KW-1185">Reference proteome</keyword>
<dbReference type="EMBL" id="DF973435">
    <property type="protein sequence ID" value="GAU30779.1"/>
    <property type="molecule type" value="Genomic_DNA"/>
</dbReference>
<proteinExistence type="predicted"/>
<dbReference type="InterPro" id="IPR023393">
    <property type="entry name" value="START-like_dom_sf"/>
</dbReference>
<protein>
    <recommendedName>
        <fullName evidence="1">Bet v I/Major latex protein domain-containing protein</fullName>
    </recommendedName>
</protein>
<dbReference type="InterPro" id="IPR000916">
    <property type="entry name" value="Bet_v_I/MLP"/>
</dbReference>
<dbReference type="SUPFAM" id="SSF55961">
    <property type="entry name" value="Bet v1-like"/>
    <property type="match status" value="1"/>
</dbReference>
<dbReference type="Proteomes" id="UP000242715">
    <property type="component" value="Unassembled WGS sequence"/>
</dbReference>
<feature type="domain" description="Bet v I/Major latex protein" evidence="1">
    <location>
        <begin position="5"/>
        <end position="65"/>
    </location>
</feature>
<name>A0A2Z6NGC1_TRISU</name>
<dbReference type="Pfam" id="PF00407">
    <property type="entry name" value="Bet_v_1"/>
    <property type="match status" value="1"/>
</dbReference>
<organism evidence="2 3">
    <name type="scientific">Trifolium subterraneum</name>
    <name type="common">Subterranean clover</name>
    <dbReference type="NCBI Taxonomy" id="3900"/>
    <lineage>
        <taxon>Eukaryota</taxon>
        <taxon>Viridiplantae</taxon>
        <taxon>Streptophyta</taxon>
        <taxon>Embryophyta</taxon>
        <taxon>Tracheophyta</taxon>
        <taxon>Spermatophyta</taxon>
        <taxon>Magnoliopsida</taxon>
        <taxon>eudicotyledons</taxon>
        <taxon>Gunneridae</taxon>
        <taxon>Pentapetalae</taxon>
        <taxon>rosids</taxon>
        <taxon>fabids</taxon>
        <taxon>Fabales</taxon>
        <taxon>Fabaceae</taxon>
        <taxon>Papilionoideae</taxon>
        <taxon>50 kb inversion clade</taxon>
        <taxon>NPAAA clade</taxon>
        <taxon>Hologalegina</taxon>
        <taxon>IRL clade</taxon>
        <taxon>Trifolieae</taxon>
        <taxon>Trifolium</taxon>
    </lineage>
</organism>
<dbReference type="OrthoDB" id="1858121at2759"/>
<dbReference type="GO" id="GO:0006952">
    <property type="term" value="P:defense response"/>
    <property type="evidence" value="ECO:0007669"/>
    <property type="project" value="InterPro"/>
</dbReference>
<evidence type="ECO:0000313" key="2">
    <source>
        <dbReference type="EMBL" id="GAU30779.1"/>
    </source>
</evidence>